<evidence type="ECO:0000256" key="4">
    <source>
        <dbReference type="ARBA" id="ARBA00022763"/>
    </source>
</evidence>
<feature type="compositionally biased region" description="Low complexity" evidence="16">
    <location>
        <begin position="745"/>
        <end position="767"/>
    </location>
</feature>
<evidence type="ECO:0000256" key="14">
    <source>
        <dbReference type="ARBA" id="ARBA00048954"/>
    </source>
</evidence>
<evidence type="ECO:0000256" key="16">
    <source>
        <dbReference type="SAM" id="MobiDB-lite"/>
    </source>
</evidence>
<comment type="subcellular location">
    <subcellularLocation>
        <location evidence="2">Nucleus</location>
        <location evidence="2">Nucleolus</location>
    </subcellularLocation>
    <subcellularLocation>
        <location evidence="15">Nucleus</location>
    </subcellularLocation>
    <subcellularLocation>
        <location evidence="15">Mitochondrion</location>
    </subcellularLocation>
</comment>
<evidence type="ECO:0000256" key="8">
    <source>
        <dbReference type="ARBA" id="ARBA00023125"/>
    </source>
</evidence>
<keyword evidence="11 15" id="KW-0234">DNA repair</keyword>
<dbReference type="FunFam" id="3.40.50.300:FF:001226">
    <property type="entry name" value="ATP-dependent DNA helicase PIF1"/>
    <property type="match status" value="1"/>
</dbReference>
<dbReference type="InterPro" id="IPR051055">
    <property type="entry name" value="PIF1_helicase"/>
</dbReference>
<gene>
    <name evidence="15" type="primary">PIF1</name>
    <name evidence="18" type="ORF">GX51_03983</name>
</gene>
<evidence type="ECO:0000256" key="7">
    <source>
        <dbReference type="ARBA" id="ARBA00022840"/>
    </source>
</evidence>
<dbReference type="OrthoDB" id="432234at2759"/>
<dbReference type="InterPro" id="IPR010285">
    <property type="entry name" value="DNA_helicase_pif1-like_DEAD"/>
</dbReference>
<comment type="similarity">
    <text evidence="15">Belongs to the helicase family. PIF1 subfamily.</text>
</comment>
<feature type="region of interest" description="Disordered" evidence="16">
    <location>
        <begin position="58"/>
        <end position="84"/>
    </location>
</feature>
<evidence type="ECO:0000256" key="1">
    <source>
        <dbReference type="ARBA" id="ARBA00001946"/>
    </source>
</evidence>
<comment type="catalytic activity">
    <reaction evidence="14 15">
        <text>ATP + H2O = ADP + phosphate + H(+)</text>
        <dbReference type="Rhea" id="RHEA:13065"/>
        <dbReference type="ChEBI" id="CHEBI:15377"/>
        <dbReference type="ChEBI" id="CHEBI:15378"/>
        <dbReference type="ChEBI" id="CHEBI:30616"/>
        <dbReference type="ChEBI" id="CHEBI:43474"/>
        <dbReference type="ChEBI" id="CHEBI:456216"/>
        <dbReference type="EC" id="5.6.2.3"/>
    </reaction>
</comment>
<dbReference type="Pfam" id="PF05970">
    <property type="entry name" value="PIF1"/>
    <property type="match status" value="1"/>
</dbReference>
<comment type="function">
    <text evidence="15">DNA-dependent ATPase and 5'-3' DNA helicase required for the maintenance of both mitochondrial and nuclear genome stability.</text>
</comment>
<dbReference type="GO" id="GO:0005730">
    <property type="term" value="C:nucleolus"/>
    <property type="evidence" value="ECO:0007669"/>
    <property type="project" value="UniProtKB-SubCell"/>
</dbReference>
<dbReference type="PANTHER" id="PTHR47642:SF5">
    <property type="entry name" value="ATP-DEPENDENT DNA HELICASE"/>
    <property type="match status" value="1"/>
</dbReference>
<dbReference type="Proteomes" id="UP000224080">
    <property type="component" value="Unassembled WGS sequence"/>
</dbReference>
<dbReference type="Gene3D" id="3.40.50.300">
    <property type="entry name" value="P-loop containing nucleotide triphosphate hydrolases"/>
    <property type="match status" value="1"/>
</dbReference>
<feature type="DNA-binding region" evidence="15">
    <location>
        <begin position="684"/>
        <end position="703"/>
    </location>
</feature>
<dbReference type="AlphaFoldDB" id="A0A2B7X4F7"/>
<keyword evidence="5 15" id="KW-0378">Hydrolase</keyword>
<keyword evidence="6 15" id="KW-0347">Helicase</keyword>
<dbReference type="GO" id="GO:0005739">
    <property type="term" value="C:mitochondrion"/>
    <property type="evidence" value="ECO:0007669"/>
    <property type="project" value="UniProtKB-SubCell"/>
</dbReference>
<keyword evidence="7 15" id="KW-0067">ATP-binding</keyword>
<evidence type="ECO:0000256" key="6">
    <source>
        <dbReference type="ARBA" id="ARBA00022806"/>
    </source>
</evidence>
<organism evidence="18 19">
    <name type="scientific">Blastomyces parvus</name>
    <dbReference type="NCBI Taxonomy" id="2060905"/>
    <lineage>
        <taxon>Eukaryota</taxon>
        <taxon>Fungi</taxon>
        <taxon>Dikarya</taxon>
        <taxon>Ascomycota</taxon>
        <taxon>Pezizomycotina</taxon>
        <taxon>Eurotiomycetes</taxon>
        <taxon>Eurotiomycetidae</taxon>
        <taxon>Onygenales</taxon>
        <taxon>Ajellomycetaceae</taxon>
        <taxon>Blastomyces</taxon>
    </lineage>
</organism>
<keyword evidence="8 15" id="KW-0238">DNA-binding</keyword>
<dbReference type="InterPro" id="IPR003593">
    <property type="entry name" value="AAA+_ATPase"/>
</dbReference>
<evidence type="ECO:0000256" key="9">
    <source>
        <dbReference type="ARBA" id="ARBA00023128"/>
    </source>
</evidence>
<accession>A0A2B7X4F7</accession>
<dbReference type="InterPro" id="IPR027417">
    <property type="entry name" value="P-loop_NTPase"/>
</dbReference>
<evidence type="ECO:0000313" key="18">
    <source>
        <dbReference type="EMBL" id="PGH03558.1"/>
    </source>
</evidence>
<dbReference type="CDD" id="cd18037">
    <property type="entry name" value="DEXSc_Pif1_like"/>
    <property type="match status" value="1"/>
</dbReference>
<dbReference type="GO" id="GO:0005524">
    <property type="term" value="F:ATP binding"/>
    <property type="evidence" value="ECO:0007669"/>
    <property type="project" value="UniProtKB-UniRule"/>
</dbReference>
<evidence type="ECO:0000313" key="19">
    <source>
        <dbReference type="Proteomes" id="UP000224080"/>
    </source>
</evidence>
<dbReference type="GO" id="GO:0016887">
    <property type="term" value="F:ATP hydrolysis activity"/>
    <property type="evidence" value="ECO:0007669"/>
    <property type="project" value="RHEA"/>
</dbReference>
<dbReference type="EMBL" id="PDNC01000047">
    <property type="protein sequence ID" value="PGH03558.1"/>
    <property type="molecule type" value="Genomic_DNA"/>
</dbReference>
<evidence type="ECO:0000256" key="5">
    <source>
        <dbReference type="ARBA" id="ARBA00022801"/>
    </source>
</evidence>
<dbReference type="Pfam" id="PF21530">
    <property type="entry name" value="Pif1_2B_dom"/>
    <property type="match status" value="1"/>
</dbReference>
<feature type="compositionally biased region" description="Basic and acidic residues" evidence="16">
    <location>
        <begin position="181"/>
        <end position="200"/>
    </location>
</feature>
<keyword evidence="4 15" id="KW-0227">DNA damage</keyword>
<evidence type="ECO:0000256" key="2">
    <source>
        <dbReference type="ARBA" id="ARBA00004604"/>
    </source>
</evidence>
<keyword evidence="13 15" id="KW-0539">Nucleus</keyword>
<dbReference type="PANTHER" id="PTHR47642">
    <property type="entry name" value="ATP-DEPENDENT DNA HELICASE"/>
    <property type="match status" value="1"/>
</dbReference>
<evidence type="ECO:0000256" key="12">
    <source>
        <dbReference type="ARBA" id="ARBA00023235"/>
    </source>
</evidence>
<sequence>MSGYTPLTRASTAIVHPSFIIRLALRLSFPITSHQGRTFAMFNQAVRNHTAPARTLFSKAAPPNKDAPVSSSQTAGVKRKLDAVQQAPETPLAVLHSNVYFDENDFDDDIDLDEPTSFSINLSQSQSFTSSRIQPPELPPPAEQPAPPSDNAPPSTLPLPWSSSPPTNLLPPAKRRVLPWEAKENLEPETRPRARPEPKSHIRTPAPSKTSSLPWDKTLSAVKEDQKEFRKQQKIRVSSEKSQAPLGTRAPKVPSIFLSEEQKRVVETIVKDSKSIFFTGSAGTGKSVLMREIIRKLRERYKKEPDRVAVTASTGLAACNIEGVTLHSFAGIGLGKEPVADLVKKVKRNQKNRTRWLRTKVLVIDEISMVDGDLFDKLEEVARKIRNNGRPFGGIQLVVTGDFFQLPPVPDSTKLAKFAFSASTWNTTIQHTILLTHVFRQKDPEFAAMLNEMRLGKLSPETVTAFKALSRPLDFHDALDATELFPTRSEVENANSARMNRLSGETMVFTAVDSGTMQNETQRSQLLADCVAPTIQLKKGAQVMLIKNMDESLVNGSLGKVVAFMDETKFDYFSKHDAEFAGDLAHDDRNDKTINKLKSYENMTGSVSTKGVWPVVCFVQPDGTERHLLCQPETWKIELPNGEVRAQRTQIPLILAWALSIHKAQGQTLQRVKVDLGRVFEKGQAYVALSRATSKDGLQVSRFDPRRVMVHPKVLEFYSNLSSIHNIKDAANTIANADSVASGNASAVGTTSTSTSASSIANTNTTAKQSRHQAMTVKRTATDYIDDWDDELLQSISA</sequence>
<dbReference type="HAMAP" id="MF_03176">
    <property type="entry name" value="PIF1"/>
    <property type="match status" value="1"/>
</dbReference>
<dbReference type="GO" id="GO:0006281">
    <property type="term" value="P:DNA repair"/>
    <property type="evidence" value="ECO:0007669"/>
    <property type="project" value="UniProtKB-UniRule"/>
</dbReference>
<keyword evidence="3 15" id="KW-0547">Nucleotide-binding</keyword>
<feature type="region of interest" description="Disordered" evidence="16">
    <location>
        <begin position="123"/>
        <end position="214"/>
    </location>
</feature>
<comment type="caution">
    <text evidence="18">The sequence shown here is derived from an EMBL/GenBank/DDBJ whole genome shotgun (WGS) entry which is preliminary data.</text>
</comment>
<evidence type="ECO:0000256" key="10">
    <source>
        <dbReference type="ARBA" id="ARBA00023172"/>
    </source>
</evidence>
<keyword evidence="10 15" id="KW-0233">DNA recombination</keyword>
<dbReference type="InterPro" id="IPR049163">
    <property type="entry name" value="Pif1-like_2B_dom"/>
</dbReference>
<dbReference type="SUPFAM" id="SSF52540">
    <property type="entry name" value="P-loop containing nucleoside triphosphate hydrolases"/>
    <property type="match status" value="2"/>
</dbReference>
<dbReference type="EC" id="5.6.2.3" evidence="15"/>
<comment type="cofactor">
    <cofactor evidence="1 15">
        <name>Mg(2+)</name>
        <dbReference type="ChEBI" id="CHEBI:18420"/>
    </cofactor>
</comment>
<keyword evidence="19" id="KW-1185">Reference proteome</keyword>
<feature type="compositionally biased region" description="Low complexity" evidence="16">
    <location>
        <begin position="158"/>
        <end position="172"/>
    </location>
</feature>
<keyword evidence="12 15" id="KW-0413">Isomerase</keyword>
<feature type="region of interest" description="Disordered" evidence="16">
    <location>
        <begin position="745"/>
        <end position="774"/>
    </location>
</feature>
<evidence type="ECO:0000256" key="3">
    <source>
        <dbReference type="ARBA" id="ARBA00022741"/>
    </source>
</evidence>
<dbReference type="GO" id="GO:0003697">
    <property type="term" value="F:single-stranded DNA binding"/>
    <property type="evidence" value="ECO:0007669"/>
    <property type="project" value="UniProtKB-ARBA"/>
</dbReference>
<feature type="compositionally biased region" description="Pro residues" evidence="16">
    <location>
        <begin position="136"/>
        <end position="157"/>
    </location>
</feature>
<evidence type="ECO:0000259" key="17">
    <source>
        <dbReference type="SMART" id="SM00382"/>
    </source>
</evidence>
<feature type="region of interest" description="Disordered" evidence="16">
    <location>
        <begin position="230"/>
        <end position="249"/>
    </location>
</feature>
<dbReference type="GO" id="GO:0043139">
    <property type="term" value="F:5'-3' DNA helicase activity"/>
    <property type="evidence" value="ECO:0007669"/>
    <property type="project" value="UniProtKB-UniRule"/>
</dbReference>
<feature type="compositionally biased region" description="Polar residues" evidence="16">
    <location>
        <begin position="123"/>
        <end position="133"/>
    </location>
</feature>
<name>A0A2B7X4F7_9EURO</name>
<feature type="binding site" evidence="15">
    <location>
        <begin position="280"/>
        <end position="287"/>
    </location>
    <ligand>
        <name>ATP</name>
        <dbReference type="ChEBI" id="CHEBI:30616"/>
    </ligand>
</feature>
<proteinExistence type="inferred from homology"/>
<dbReference type="STRING" id="2060905.A0A2B7X4F7"/>
<dbReference type="GO" id="GO:0006310">
    <property type="term" value="P:DNA recombination"/>
    <property type="evidence" value="ECO:0007669"/>
    <property type="project" value="UniProtKB-UniRule"/>
</dbReference>
<dbReference type="SMART" id="SM00382">
    <property type="entry name" value="AAA"/>
    <property type="match status" value="1"/>
</dbReference>
<reference evidence="18 19" key="1">
    <citation type="submission" date="2017-10" db="EMBL/GenBank/DDBJ databases">
        <title>Comparative genomics in systemic dimorphic fungi from Ajellomycetaceae.</title>
        <authorList>
            <person name="Munoz J.F."/>
            <person name="Mcewen J.G."/>
            <person name="Clay O.K."/>
            <person name="Cuomo C.A."/>
        </authorList>
    </citation>
    <scope>NUCLEOTIDE SEQUENCE [LARGE SCALE GENOMIC DNA]</scope>
    <source>
        <strain evidence="18 19">UAMH130</strain>
    </source>
</reference>
<evidence type="ECO:0000256" key="15">
    <source>
        <dbReference type="HAMAP-Rule" id="MF_03176"/>
    </source>
</evidence>
<protein>
    <recommendedName>
        <fullName evidence="15">ATP-dependent DNA helicase PIF1</fullName>
        <ecNumber evidence="15">5.6.2.3</ecNumber>
    </recommendedName>
    <alternativeName>
        <fullName evidence="15">DNA 5'-3' helicase PIF1</fullName>
    </alternativeName>
    <alternativeName>
        <fullName evidence="15">DNA repair and recombination helicase PIF1</fullName>
    </alternativeName>
</protein>
<keyword evidence="9 15" id="KW-0496">Mitochondrion</keyword>
<comment type="subunit">
    <text evidence="15">Monomer.</text>
</comment>
<evidence type="ECO:0000256" key="11">
    <source>
        <dbReference type="ARBA" id="ARBA00023204"/>
    </source>
</evidence>
<dbReference type="InterPro" id="IPR048293">
    <property type="entry name" value="PIF1_RRM3_pfh1"/>
</dbReference>
<feature type="domain" description="AAA+ ATPase" evidence="17">
    <location>
        <begin position="272"/>
        <end position="459"/>
    </location>
</feature>
<evidence type="ECO:0000256" key="13">
    <source>
        <dbReference type="ARBA" id="ARBA00023242"/>
    </source>
</evidence>
<dbReference type="GO" id="GO:0000723">
    <property type="term" value="P:telomere maintenance"/>
    <property type="evidence" value="ECO:0007669"/>
    <property type="project" value="InterPro"/>
</dbReference>
<dbReference type="CDD" id="cd18809">
    <property type="entry name" value="SF1_C_RecD"/>
    <property type="match status" value="1"/>
</dbReference>